<evidence type="ECO:0000313" key="3">
    <source>
        <dbReference type="Proteomes" id="UP000467006"/>
    </source>
</evidence>
<proteinExistence type="predicted"/>
<feature type="region of interest" description="Disordered" evidence="1">
    <location>
        <begin position="1"/>
        <end position="99"/>
    </location>
</feature>
<accession>A0A7I7K7N1</accession>
<reference evidence="2 3" key="1">
    <citation type="journal article" date="2019" name="Emerg. Microbes Infect.">
        <title>Comprehensive subspecies identification of 175 nontuberculous mycobacteria species based on 7547 genomic profiles.</title>
        <authorList>
            <person name="Matsumoto Y."/>
            <person name="Kinjo T."/>
            <person name="Motooka D."/>
            <person name="Nabeya D."/>
            <person name="Jung N."/>
            <person name="Uechi K."/>
            <person name="Horii T."/>
            <person name="Iida T."/>
            <person name="Fujita J."/>
            <person name="Nakamura S."/>
        </authorList>
    </citation>
    <scope>NUCLEOTIDE SEQUENCE [LARGE SCALE GENOMIC DNA]</scope>
    <source>
        <strain evidence="2 3">JCM 6396</strain>
    </source>
</reference>
<dbReference type="Proteomes" id="UP000467006">
    <property type="component" value="Chromosome"/>
</dbReference>
<evidence type="ECO:0000313" key="2">
    <source>
        <dbReference type="EMBL" id="BBX19594.1"/>
    </source>
</evidence>
<dbReference type="KEGG" id="mdu:MDUV_44540"/>
<protein>
    <submittedName>
        <fullName evidence="2">Uncharacterized protein</fullName>
    </submittedName>
</protein>
<organism evidence="2 3">
    <name type="scientific">Mycolicibacterium duvalii</name>
    <dbReference type="NCBI Taxonomy" id="39688"/>
    <lineage>
        <taxon>Bacteria</taxon>
        <taxon>Bacillati</taxon>
        <taxon>Actinomycetota</taxon>
        <taxon>Actinomycetes</taxon>
        <taxon>Mycobacteriales</taxon>
        <taxon>Mycobacteriaceae</taxon>
        <taxon>Mycolicibacterium</taxon>
    </lineage>
</organism>
<feature type="compositionally biased region" description="Pro residues" evidence="1">
    <location>
        <begin position="81"/>
        <end position="93"/>
    </location>
</feature>
<name>A0A7I7K7N1_9MYCO</name>
<keyword evidence="3" id="KW-1185">Reference proteome</keyword>
<dbReference type="AlphaFoldDB" id="A0A7I7K7N1"/>
<gene>
    <name evidence="2" type="ORF">MDUV_44540</name>
</gene>
<dbReference type="EMBL" id="AP022563">
    <property type="protein sequence ID" value="BBX19594.1"/>
    <property type="molecule type" value="Genomic_DNA"/>
</dbReference>
<sequence length="99" mass="10731">MRGQRKRHNCATANRHTSGRPRRTGGSPAADPADEVARSQWTAIRTRPANRPPWNGYATVMSPEDRIDAEQTADGQTDVPPANPAYSTPPPEGIPDADD</sequence>
<evidence type="ECO:0000256" key="1">
    <source>
        <dbReference type="SAM" id="MobiDB-lite"/>
    </source>
</evidence>